<evidence type="ECO:0000313" key="3">
    <source>
        <dbReference type="EMBL" id="ORX44054.1"/>
    </source>
</evidence>
<feature type="compositionally biased region" description="Basic and acidic residues" evidence="2">
    <location>
        <begin position="1"/>
        <end position="24"/>
    </location>
</feature>
<name>A0A1Y1UZP8_9FUNG</name>
<protein>
    <submittedName>
        <fullName evidence="3">Uncharacterized protein</fullName>
    </submittedName>
</protein>
<sequence length="958" mass="111677">MSETEAKGKQAMKDNKTASDESVKTSRIPQAMEIEKTERTSTSSMSGVNEYLNKLPDDIINVKTLETELKNTYGGNAQIPNYNPENNGATLLASMDNIYKELNNKNNETRVEMQTMMNNNTVKPTELNSVVNEVRQELRQNQLNTAKSSDLLPLENGLTQQQAVNEDSNQEITKLTKRLSLIEKEIENITQQTVDSNVYTENLTTIIKNEMAEKLQATRADSKQAIQKLQEQLITTYHINGKNEDQFNKNMNTFREKLENHAVLQTQLQERIKTLETELINSENNTNIEAKLTTLRKLYEDLLDKYESLQESTKDECVKQCLREITIIKKKLNEVGHLEIDNIQDEYKHLFHSNSKTKKLFNATINQDTLEVTIQPKNETCRKIINTLINEKYLMDASFNNPTEEISFSNISKFRSKSFIGHSTLDDREEEQDKRLNKKLEEQENIFNKKIEDLKNNSHNSYMASSSHSSNNKDDLTTKFNAGFRSEEAKQNYFDVKFHRTKVYNIPEEENRKKFKKLMQETKPDFSSGSKSEQYYHYKTHPRIYNSKVKPVVPFRPVEFQDLPLEIQQNVSGFRTLFNIPAPRYKNKHSGYEFLSSLKAYLQAYCPRINEMQICDAIIARGGKEVKQWFENTYKTKIDNKDLAWNESTTWQKLNNFIYQFENEFCELSLQEQENKWKSLKINTLNIENLELLIEEIEKIGNNINKSYFSRFTKLSRTLPANFAEKCLEKLPKLPIRDPREDFNEQNEENEEIYKDFIEIIFKTIAEIEGNKSMKEDLKTFVNNYKDTPNKSKIKPQSKYSNIHSDKWNKKHKETKINANKGRPTSNYNIKKSILDSNIKEYQKKRFTQKFIHNTIESIKNLKYLNNPRFGGRMHYNKAVVINNKYMAKYAIVLLDSGSAGNCIGENIVNNLNNTVILPLELKLNKEYTTLLTLNSISCLLTALYNISRRISTSTRLY</sequence>
<accession>A0A1Y1UZP8</accession>
<keyword evidence="1" id="KW-0175">Coiled coil</keyword>
<reference evidence="3 4" key="2">
    <citation type="submission" date="2016-08" db="EMBL/GenBank/DDBJ databases">
        <title>Pervasive Adenine N6-methylation of Active Genes in Fungi.</title>
        <authorList>
            <consortium name="DOE Joint Genome Institute"/>
            <person name="Mondo S.J."/>
            <person name="Dannebaum R.O."/>
            <person name="Kuo R.C."/>
            <person name="Labutti K."/>
            <person name="Haridas S."/>
            <person name="Kuo A."/>
            <person name="Salamov A."/>
            <person name="Ahrendt S.R."/>
            <person name="Lipzen A."/>
            <person name="Sullivan W."/>
            <person name="Andreopoulos W.B."/>
            <person name="Clum A."/>
            <person name="Lindquist E."/>
            <person name="Daum C."/>
            <person name="Ramamoorthy G.K."/>
            <person name="Gryganskyi A."/>
            <person name="Culley D."/>
            <person name="Magnuson J.K."/>
            <person name="James T.Y."/>
            <person name="O'Malley M.A."/>
            <person name="Stajich J.E."/>
            <person name="Spatafora J.W."/>
            <person name="Visel A."/>
            <person name="Grigoriev I.V."/>
        </authorList>
    </citation>
    <scope>NUCLEOTIDE SEQUENCE [LARGE SCALE GENOMIC DNA]</scope>
    <source>
        <strain evidence="4">finn</strain>
    </source>
</reference>
<evidence type="ECO:0000313" key="4">
    <source>
        <dbReference type="Proteomes" id="UP000193719"/>
    </source>
</evidence>
<feature type="coiled-coil region" evidence="1">
    <location>
        <begin position="426"/>
        <end position="457"/>
    </location>
</feature>
<organism evidence="3 4">
    <name type="scientific">Piromyces finnis</name>
    <dbReference type="NCBI Taxonomy" id="1754191"/>
    <lineage>
        <taxon>Eukaryota</taxon>
        <taxon>Fungi</taxon>
        <taxon>Fungi incertae sedis</taxon>
        <taxon>Chytridiomycota</taxon>
        <taxon>Chytridiomycota incertae sedis</taxon>
        <taxon>Neocallimastigomycetes</taxon>
        <taxon>Neocallimastigales</taxon>
        <taxon>Neocallimastigaceae</taxon>
        <taxon>Piromyces</taxon>
    </lineage>
</organism>
<evidence type="ECO:0000256" key="2">
    <source>
        <dbReference type="SAM" id="MobiDB-lite"/>
    </source>
</evidence>
<comment type="caution">
    <text evidence="3">The sequence shown here is derived from an EMBL/GenBank/DDBJ whole genome shotgun (WGS) entry which is preliminary data.</text>
</comment>
<feature type="region of interest" description="Disordered" evidence="2">
    <location>
        <begin position="1"/>
        <end position="49"/>
    </location>
</feature>
<feature type="coiled-coil region" evidence="1">
    <location>
        <begin position="92"/>
        <end position="119"/>
    </location>
</feature>
<evidence type="ECO:0000256" key="1">
    <source>
        <dbReference type="SAM" id="Coils"/>
    </source>
</evidence>
<dbReference type="EMBL" id="MCFH01000048">
    <property type="protein sequence ID" value="ORX44054.1"/>
    <property type="molecule type" value="Genomic_DNA"/>
</dbReference>
<dbReference type="Proteomes" id="UP000193719">
    <property type="component" value="Unassembled WGS sequence"/>
</dbReference>
<gene>
    <name evidence="3" type="ORF">BCR36DRAFT_373535</name>
</gene>
<feature type="coiled-coil region" evidence="1">
    <location>
        <begin position="258"/>
        <end position="312"/>
    </location>
</feature>
<dbReference type="AlphaFoldDB" id="A0A1Y1UZP8"/>
<proteinExistence type="predicted"/>
<reference evidence="3 4" key="1">
    <citation type="submission" date="2016-08" db="EMBL/GenBank/DDBJ databases">
        <title>Genomes of anaerobic fungi encode conserved fungal cellulosomes for biomass hydrolysis.</title>
        <authorList>
            <consortium name="DOE Joint Genome Institute"/>
            <person name="Haitjema C.H."/>
            <person name="Gilmore S.P."/>
            <person name="Henske J.K."/>
            <person name="Solomon K.V."/>
            <person name="De Groot R."/>
            <person name="Kuo A."/>
            <person name="Mondo S.J."/>
            <person name="Salamov A.A."/>
            <person name="Labutti K."/>
            <person name="Zhao Z."/>
            <person name="Chiniquy J."/>
            <person name="Barry K."/>
            <person name="Brewer H.M."/>
            <person name="Purvine S.O."/>
            <person name="Wright A.T."/>
            <person name="Boxma B."/>
            <person name="Van Alen T."/>
            <person name="Hackstein J.H."/>
            <person name="Baker S.E."/>
            <person name="Grigoriev I.V."/>
            <person name="O'Malley M.A."/>
        </authorList>
    </citation>
    <scope>NUCLEOTIDE SEQUENCE [LARGE SCALE GENOMIC DNA]</scope>
    <source>
        <strain evidence="4">finn</strain>
    </source>
</reference>
<feature type="coiled-coil region" evidence="1">
    <location>
        <begin position="158"/>
        <end position="232"/>
    </location>
</feature>
<keyword evidence="4" id="KW-1185">Reference proteome</keyword>